<feature type="transmembrane region" description="Helical" evidence="1">
    <location>
        <begin position="7"/>
        <end position="31"/>
    </location>
</feature>
<evidence type="ECO:0000313" key="3">
    <source>
        <dbReference type="Proteomes" id="UP000176893"/>
    </source>
</evidence>
<comment type="caution">
    <text evidence="2">The sequence shown here is derived from an EMBL/GenBank/DDBJ whole genome shotgun (WGS) entry which is preliminary data.</text>
</comment>
<dbReference type="Proteomes" id="UP000176893">
    <property type="component" value="Unassembled WGS sequence"/>
</dbReference>
<organism evidence="2 3">
    <name type="scientific">Candidatus Yanofskybacteria bacterium RIFCSPHIGHO2_01_FULL_41_26</name>
    <dbReference type="NCBI Taxonomy" id="1802661"/>
    <lineage>
        <taxon>Bacteria</taxon>
        <taxon>Candidatus Yanofskyibacteriota</taxon>
    </lineage>
</organism>
<name>A0A1F8EF57_9BACT</name>
<accession>A0A1F8EF57</accession>
<dbReference type="AlphaFoldDB" id="A0A1F8EF57"/>
<reference evidence="2 3" key="1">
    <citation type="journal article" date="2016" name="Nat. Commun.">
        <title>Thousands of microbial genomes shed light on interconnected biogeochemical processes in an aquifer system.</title>
        <authorList>
            <person name="Anantharaman K."/>
            <person name="Brown C.T."/>
            <person name="Hug L.A."/>
            <person name="Sharon I."/>
            <person name="Castelle C.J."/>
            <person name="Probst A.J."/>
            <person name="Thomas B.C."/>
            <person name="Singh A."/>
            <person name="Wilkins M.J."/>
            <person name="Karaoz U."/>
            <person name="Brodie E.L."/>
            <person name="Williams K.H."/>
            <person name="Hubbard S.S."/>
            <person name="Banfield J.F."/>
        </authorList>
    </citation>
    <scope>NUCLEOTIDE SEQUENCE [LARGE SCALE GENOMIC DNA]</scope>
</reference>
<evidence type="ECO:0000256" key="1">
    <source>
        <dbReference type="SAM" id="Phobius"/>
    </source>
</evidence>
<keyword evidence="1" id="KW-0812">Transmembrane</keyword>
<dbReference type="STRING" id="1802661.A2649_01285"/>
<evidence type="ECO:0000313" key="2">
    <source>
        <dbReference type="EMBL" id="OGM98979.1"/>
    </source>
</evidence>
<keyword evidence="1" id="KW-0472">Membrane</keyword>
<dbReference type="EMBL" id="MGJB01000006">
    <property type="protein sequence ID" value="OGM98979.1"/>
    <property type="molecule type" value="Genomic_DNA"/>
</dbReference>
<sequence>MAKNKNVLVGMAVGLTVLVIAIGYVGMQFFVDYLTYDRYDRNDFIDSNTFQAVFLTNDQIYFGHLKNASSDYLILADVYYVKVNENGAGQLVKLGAIEPHKPKDKMTINQDQVLFWENLNDDSPVVNTIRSMQLQKK</sequence>
<keyword evidence="1" id="KW-1133">Transmembrane helix</keyword>
<protein>
    <submittedName>
        <fullName evidence="2">Uncharacterized protein</fullName>
    </submittedName>
</protein>
<proteinExistence type="predicted"/>
<gene>
    <name evidence="2" type="ORF">A2649_01285</name>
</gene>